<dbReference type="PANTHER" id="PTHR36833:SF1">
    <property type="entry name" value="INTEGRAL MEMBRANE TRANSPORT PROTEIN"/>
    <property type="match status" value="1"/>
</dbReference>
<dbReference type="InterPro" id="IPR010390">
    <property type="entry name" value="ABC-2_transporter-like"/>
</dbReference>
<evidence type="ECO:0000256" key="1">
    <source>
        <dbReference type="SAM" id="Phobius"/>
    </source>
</evidence>
<comment type="caution">
    <text evidence="2">The sequence shown here is derived from an EMBL/GenBank/DDBJ whole genome shotgun (WGS) entry which is preliminary data.</text>
</comment>
<keyword evidence="1" id="KW-0812">Transmembrane</keyword>
<gene>
    <name evidence="2" type="ORF">FC756_01075</name>
</gene>
<reference evidence="2 3" key="1">
    <citation type="submission" date="2019-04" db="EMBL/GenBank/DDBJ databases">
        <title>Lysinibacillus genome sequencing.</title>
        <authorList>
            <person name="Dunlap C."/>
        </authorList>
    </citation>
    <scope>NUCLEOTIDE SEQUENCE [LARGE SCALE GENOMIC DNA]</scope>
    <source>
        <strain evidence="2 3">CCTCC AB 2010389</strain>
    </source>
</reference>
<dbReference type="Pfam" id="PF06182">
    <property type="entry name" value="ABC2_membrane_6"/>
    <property type="match status" value="1"/>
</dbReference>
<dbReference type="Proteomes" id="UP000308744">
    <property type="component" value="Unassembled WGS sequence"/>
</dbReference>
<feature type="transmembrane region" description="Helical" evidence="1">
    <location>
        <begin position="121"/>
        <end position="140"/>
    </location>
</feature>
<accession>A0A4U2ZE78</accession>
<feature type="transmembrane region" description="Helical" evidence="1">
    <location>
        <begin position="147"/>
        <end position="172"/>
    </location>
</feature>
<evidence type="ECO:0008006" key="4">
    <source>
        <dbReference type="Google" id="ProtNLM"/>
    </source>
</evidence>
<keyword evidence="1" id="KW-0472">Membrane</keyword>
<feature type="transmembrane region" description="Helical" evidence="1">
    <location>
        <begin position="198"/>
        <end position="220"/>
    </location>
</feature>
<keyword evidence="3" id="KW-1185">Reference proteome</keyword>
<dbReference type="EMBL" id="SZPU01000002">
    <property type="protein sequence ID" value="TKI72684.1"/>
    <property type="molecule type" value="Genomic_DNA"/>
</dbReference>
<proteinExistence type="predicted"/>
<sequence length="260" mass="29945">MKIFNLYGAYIWLSLKSLWVYRTDFIVGSIGFLLSNSALFFSILIIFTFIKELGGWSLNEVILLYSFVTLSRALWNTFMFNIMSLGEKIKTGNLDVLLLRPVNPLFQIFTEKFDPDTIGEIFFSLVIFNYSLIVLELVNFCNILKIAFLLISSILTFAAIHLVVHSLCFWFINNDGLSTIIWQLDDLTTYPMSVFPKWLKTIVIIVPFAFVGYYPMAFLLDKSSNNFMLNILSLIGGPIFFFLSYRFWLLGLSKYQSTGS</sequence>
<dbReference type="PANTHER" id="PTHR36833">
    <property type="entry name" value="SLR0610 PROTEIN-RELATED"/>
    <property type="match status" value="1"/>
</dbReference>
<evidence type="ECO:0000313" key="3">
    <source>
        <dbReference type="Proteomes" id="UP000308744"/>
    </source>
</evidence>
<organism evidence="2 3">
    <name type="scientific">Lysinibacillus mangiferihumi</name>
    <dbReference type="NCBI Taxonomy" id="1130819"/>
    <lineage>
        <taxon>Bacteria</taxon>
        <taxon>Bacillati</taxon>
        <taxon>Bacillota</taxon>
        <taxon>Bacilli</taxon>
        <taxon>Bacillales</taxon>
        <taxon>Bacillaceae</taxon>
        <taxon>Lysinibacillus</taxon>
    </lineage>
</organism>
<dbReference type="AlphaFoldDB" id="A0A4U2ZE78"/>
<feature type="transmembrane region" description="Helical" evidence="1">
    <location>
        <begin position="25"/>
        <end position="50"/>
    </location>
</feature>
<keyword evidence="1" id="KW-1133">Transmembrane helix</keyword>
<feature type="transmembrane region" description="Helical" evidence="1">
    <location>
        <begin position="227"/>
        <end position="248"/>
    </location>
</feature>
<protein>
    <recommendedName>
        <fullName evidence="4">ABC transporter permease</fullName>
    </recommendedName>
</protein>
<feature type="transmembrane region" description="Helical" evidence="1">
    <location>
        <begin position="62"/>
        <end position="83"/>
    </location>
</feature>
<evidence type="ECO:0000313" key="2">
    <source>
        <dbReference type="EMBL" id="TKI72684.1"/>
    </source>
</evidence>
<dbReference type="RefSeq" id="WP_107895390.1">
    <property type="nucleotide sequence ID" value="NZ_PYWM01000009.1"/>
</dbReference>
<name>A0A4U2ZE78_9BACI</name>